<dbReference type="AlphaFoldDB" id="A0A1F7RNQ9"/>
<dbReference type="EMBL" id="MGDD01000285">
    <property type="protein sequence ID" value="OGL43192.1"/>
    <property type="molecule type" value="Genomic_DNA"/>
</dbReference>
<sequence length="90" mass="10470">MEKTCPICFDIECEHIVECEIPRLIIRCKHLQIDADSTKVFMGNPVKNCTVVCQRTKHLFGKDELFMVVHCTRNEFEEGKCPRASEPDRE</sequence>
<evidence type="ECO:0000313" key="2">
    <source>
        <dbReference type="Proteomes" id="UP000179266"/>
    </source>
</evidence>
<gene>
    <name evidence="1" type="ORF">A2161_01350</name>
</gene>
<evidence type="ECO:0000313" key="1">
    <source>
        <dbReference type="EMBL" id="OGL43192.1"/>
    </source>
</evidence>
<accession>A0A1F7RNQ9</accession>
<reference evidence="1 2" key="1">
    <citation type="journal article" date="2016" name="Nat. Commun.">
        <title>Thousands of microbial genomes shed light on interconnected biogeochemical processes in an aquifer system.</title>
        <authorList>
            <person name="Anantharaman K."/>
            <person name="Brown C.T."/>
            <person name="Hug L.A."/>
            <person name="Sharon I."/>
            <person name="Castelle C.J."/>
            <person name="Probst A.J."/>
            <person name="Thomas B.C."/>
            <person name="Singh A."/>
            <person name="Wilkins M.J."/>
            <person name="Karaoz U."/>
            <person name="Brodie E.L."/>
            <person name="Williams K.H."/>
            <person name="Hubbard S.S."/>
            <person name="Banfield J.F."/>
        </authorList>
    </citation>
    <scope>NUCLEOTIDE SEQUENCE [LARGE SCALE GENOMIC DNA]</scope>
</reference>
<comment type="caution">
    <text evidence="1">The sequence shown here is derived from an EMBL/GenBank/DDBJ whole genome shotgun (WGS) entry which is preliminary data.</text>
</comment>
<proteinExistence type="predicted"/>
<organism evidence="1 2">
    <name type="scientific">Candidatus Schekmanbacteria bacterium RBG_13_48_7</name>
    <dbReference type="NCBI Taxonomy" id="1817878"/>
    <lineage>
        <taxon>Bacteria</taxon>
        <taxon>Candidatus Schekmaniibacteriota</taxon>
    </lineage>
</organism>
<name>A0A1F7RNQ9_9BACT</name>
<protein>
    <submittedName>
        <fullName evidence="1">Uncharacterized protein</fullName>
    </submittedName>
</protein>
<dbReference type="Proteomes" id="UP000179266">
    <property type="component" value="Unassembled WGS sequence"/>
</dbReference>